<dbReference type="AlphaFoldDB" id="A0AA38P2Z9"/>
<feature type="region of interest" description="Disordered" evidence="1">
    <location>
        <begin position="29"/>
        <end position="64"/>
    </location>
</feature>
<evidence type="ECO:0000313" key="3">
    <source>
        <dbReference type="EMBL" id="KAJ3835372.1"/>
    </source>
</evidence>
<protein>
    <recommendedName>
        <fullName evidence="2">CxC2-like cysteine cluster KDZ transposase-associated domain-containing protein</fullName>
    </recommendedName>
</protein>
<comment type="caution">
    <text evidence="3">The sequence shown here is derived from an EMBL/GenBank/DDBJ whole genome shotgun (WGS) entry which is preliminary data.</text>
</comment>
<feature type="domain" description="CxC2-like cysteine cluster KDZ transposase-associated" evidence="2">
    <location>
        <begin position="200"/>
        <end position="307"/>
    </location>
</feature>
<dbReference type="PANTHER" id="PTHR33096:SF1">
    <property type="entry name" value="CXC1-LIKE CYSTEINE CLUSTER ASSOCIATED WITH KDZ TRANSPOSASES DOMAIN-CONTAINING PROTEIN"/>
    <property type="match status" value="1"/>
</dbReference>
<evidence type="ECO:0000256" key="1">
    <source>
        <dbReference type="SAM" id="MobiDB-lite"/>
    </source>
</evidence>
<organism evidence="3 4">
    <name type="scientific">Lentinula raphanica</name>
    <dbReference type="NCBI Taxonomy" id="153919"/>
    <lineage>
        <taxon>Eukaryota</taxon>
        <taxon>Fungi</taxon>
        <taxon>Dikarya</taxon>
        <taxon>Basidiomycota</taxon>
        <taxon>Agaricomycotina</taxon>
        <taxon>Agaricomycetes</taxon>
        <taxon>Agaricomycetidae</taxon>
        <taxon>Agaricales</taxon>
        <taxon>Marasmiineae</taxon>
        <taxon>Omphalotaceae</taxon>
        <taxon>Lentinula</taxon>
    </lineage>
</organism>
<feature type="region of interest" description="Disordered" evidence="1">
    <location>
        <begin position="912"/>
        <end position="952"/>
    </location>
</feature>
<proteinExistence type="predicted"/>
<name>A0AA38P2Z9_9AGAR</name>
<feature type="region of interest" description="Disordered" evidence="1">
    <location>
        <begin position="1088"/>
        <end position="1118"/>
    </location>
</feature>
<dbReference type="InterPro" id="IPR041457">
    <property type="entry name" value="CxC2_KDZ-assoc"/>
</dbReference>
<dbReference type="Proteomes" id="UP001163846">
    <property type="component" value="Unassembled WGS sequence"/>
</dbReference>
<sequence>MKFQKIKLRDVIPPDAPYASTSIQLDELSNDGRRVKRKAAQAQLPSPVKKSRMQTSSGHRGRTLEDSPEIFTSILETYENENPFYVDDSTKVQNVELLIGTAAARAPRRYLTSDQPLLEWKKVADDYLLEMIRNEGRGDGSFDSCFCCRRTSKDRVPLFRCMDCFPEDLVCEHCCRELHEFRPLDMIEKWNGKFFERVSLKSIGVFVQLGHKARSVCPTPKVVDNFTVIHVNGIHTIRLHYCGCPNRLLAGEWWQQLLRRRWFPATHIEPQTAATYRVMNMFHVLTLQGKVTTYDFYAGLEKMTDNAALINLPDRYRSFSRMMKEWRHLKMAKRSGRGNDAERTLAETKSGEMGIKCPACPRPDVNLPANWREAPPKKRYLYWIFFAIDACFRLKRRLVSSEARDPDLDVGGSYFTEDGVFREYLRAVTDQNEMSTCTGLSALDHANTKHSRGYATTGVGIGVCARHEFIQLNGAVDLQKGERYANMDYAFASFLRHHDSSLTKIISYDIACQWYKNVVRRVKALPSLVACDLGLQNIKFAIPKLHIHGHQLACQLKFSLNWLRGAGRTDGEGVERPWAHLGPMASSTRDMGPGSRHGTMNDHFGHWNWVKLIGLGALLRKRHQIALKEFKTQNESLNEFTQGKGDETIQWKKRIEDWEEDQDKPEAERTVANPYELPKTGLTEHDVRLRLSEEEARQAANGSFSLHEVGPTAFMSQLLELEDQQRTLSLDISANTFETASQKTSLMERRTKLMRLMGRIRSIQALYMPAAIQILGQRRVDGEEHAENVPIIFPSNLSNNERSNGCHADLAKIEEQLRDAQIRGALDSLRNHLHMKTRLLTYRKSNVKAQSTITKSQALLKRNQRQIDSDVQRYRTAWHSLEQLRGVGNSGWNKLRLSDVRTMDGGEDRALGMARKRVGKKKRDADAAHGSSSDDLDLYSTDAPDVEEADDGTALQRARNGVGEGFRETSWIWKEGGNGNLIDDHALEEFMRVEWSKSYSRVQRWKEELALLEEERRRVLVSLEHEAQQWDAQQMYEGPLSAKSDDKHREGARAYALSQAHLYRQIARNFCRLWNLLESEVVVDAAAGEMDSASEDEEEDEAGIFGDDDMADIPEDDQ</sequence>
<accession>A0AA38P2Z9</accession>
<evidence type="ECO:0000259" key="2">
    <source>
        <dbReference type="Pfam" id="PF18803"/>
    </source>
</evidence>
<gene>
    <name evidence="3" type="ORF">F5878DRAFT_663932</name>
</gene>
<evidence type="ECO:0000313" key="4">
    <source>
        <dbReference type="Proteomes" id="UP001163846"/>
    </source>
</evidence>
<dbReference type="Pfam" id="PF18803">
    <property type="entry name" value="CxC2"/>
    <property type="match status" value="1"/>
</dbReference>
<dbReference type="Pfam" id="PF18758">
    <property type="entry name" value="KDZ"/>
    <property type="match status" value="1"/>
</dbReference>
<reference evidence="3" key="1">
    <citation type="submission" date="2022-08" db="EMBL/GenBank/DDBJ databases">
        <authorList>
            <consortium name="DOE Joint Genome Institute"/>
            <person name="Min B."/>
            <person name="Riley R."/>
            <person name="Sierra-Patev S."/>
            <person name="Naranjo-Ortiz M."/>
            <person name="Looney B."/>
            <person name="Konkel Z."/>
            <person name="Slot J.C."/>
            <person name="Sakamoto Y."/>
            <person name="Steenwyk J.L."/>
            <person name="Rokas A."/>
            <person name="Carro J."/>
            <person name="Camarero S."/>
            <person name="Ferreira P."/>
            <person name="Molpeceres G."/>
            <person name="Ruiz-Duenas F.J."/>
            <person name="Serrano A."/>
            <person name="Henrissat B."/>
            <person name="Drula E."/>
            <person name="Hughes K.W."/>
            <person name="Mata J.L."/>
            <person name="Ishikawa N.K."/>
            <person name="Vargas-Isla R."/>
            <person name="Ushijima S."/>
            <person name="Smith C.A."/>
            <person name="Ahrendt S."/>
            <person name="Andreopoulos W."/>
            <person name="He G."/>
            <person name="Labutti K."/>
            <person name="Lipzen A."/>
            <person name="Ng V."/>
            <person name="Sandor L."/>
            <person name="Barry K."/>
            <person name="Martinez A.T."/>
            <person name="Xiao Y."/>
            <person name="Gibbons J.G."/>
            <person name="Terashima K."/>
            <person name="Hibbett D.S."/>
            <person name="Grigoriev I.V."/>
        </authorList>
    </citation>
    <scope>NUCLEOTIDE SEQUENCE</scope>
    <source>
        <strain evidence="3">TFB9207</strain>
    </source>
</reference>
<dbReference type="PANTHER" id="PTHR33096">
    <property type="entry name" value="CXC2 DOMAIN-CONTAINING PROTEIN"/>
    <property type="match status" value="1"/>
</dbReference>
<feature type="region of interest" description="Disordered" evidence="1">
    <location>
        <begin position="574"/>
        <end position="594"/>
    </location>
</feature>
<keyword evidence="4" id="KW-1185">Reference proteome</keyword>
<dbReference type="EMBL" id="MU806418">
    <property type="protein sequence ID" value="KAJ3835372.1"/>
    <property type="molecule type" value="Genomic_DNA"/>
</dbReference>
<feature type="compositionally biased region" description="Acidic residues" evidence="1">
    <location>
        <begin position="1092"/>
        <end position="1118"/>
    </location>
</feature>
<dbReference type="InterPro" id="IPR040521">
    <property type="entry name" value="KDZ"/>
</dbReference>
<feature type="compositionally biased region" description="Low complexity" evidence="1">
    <location>
        <begin position="928"/>
        <end position="942"/>
    </location>
</feature>